<dbReference type="Pfam" id="PF15748">
    <property type="entry name" value="CCSAP"/>
    <property type="match status" value="1"/>
</dbReference>
<gene>
    <name evidence="1" type="ORF">SUZIE_178655</name>
</gene>
<keyword evidence="2" id="KW-1185">Reference proteome</keyword>
<dbReference type="AlphaFoldDB" id="A0AA41T4Q0"/>
<dbReference type="EMBL" id="JAATJV010393754">
    <property type="protein sequence ID" value="MBZ3884581.1"/>
    <property type="molecule type" value="Genomic_DNA"/>
</dbReference>
<dbReference type="GO" id="GO:0035869">
    <property type="term" value="C:ciliary transition zone"/>
    <property type="evidence" value="ECO:0007669"/>
    <property type="project" value="TreeGrafter"/>
</dbReference>
<name>A0AA41T4Q0_SCICA</name>
<dbReference type="GO" id="GO:0005814">
    <property type="term" value="C:centriole"/>
    <property type="evidence" value="ECO:0007669"/>
    <property type="project" value="TreeGrafter"/>
</dbReference>
<sequence length="144" mass="16679">MDTGSQKTHNVCASASVHEIHEFALRAKSRRQVEKRKLAAQRQRAHWAEVEKSRASRAHPAESPWVTEYMRCYSALAMTRRPAPGPDQPSWTWLRPPSGRERPEAVVWMEFVTYLSRRAEGQSHRHQSFTKTNPSLWYSCESCV</sequence>
<evidence type="ECO:0000313" key="2">
    <source>
        <dbReference type="Proteomes" id="UP001166674"/>
    </source>
</evidence>
<reference evidence="1" key="1">
    <citation type="submission" date="2020-03" db="EMBL/GenBank/DDBJ databases">
        <title>Studies in the Genomics of Life Span.</title>
        <authorList>
            <person name="Glass D."/>
        </authorList>
    </citation>
    <scope>NUCLEOTIDE SEQUENCE</scope>
    <source>
        <strain evidence="1">SUZIE</strain>
        <tissue evidence="1">Muscle</tissue>
    </source>
</reference>
<dbReference type="PANTHER" id="PTHR31022:SF4">
    <property type="entry name" value="CENTRIOLE, CILIA AND SPINDLE-ASSOCIATED PROTEIN"/>
    <property type="match status" value="1"/>
</dbReference>
<dbReference type="GO" id="GO:0005930">
    <property type="term" value="C:axoneme"/>
    <property type="evidence" value="ECO:0007669"/>
    <property type="project" value="TreeGrafter"/>
</dbReference>
<dbReference type="InterPro" id="IPR029774">
    <property type="entry name" value="CSAP"/>
</dbReference>
<dbReference type="PANTHER" id="PTHR31022">
    <property type="entry name" value="CENTRIOLE, CILIA AND SPINDLE-ASSOCIATED PROTEIN"/>
    <property type="match status" value="1"/>
</dbReference>
<dbReference type="Proteomes" id="UP001166674">
    <property type="component" value="Unassembled WGS sequence"/>
</dbReference>
<dbReference type="GO" id="GO:0036064">
    <property type="term" value="C:ciliary basal body"/>
    <property type="evidence" value="ECO:0007669"/>
    <property type="project" value="TreeGrafter"/>
</dbReference>
<protein>
    <submittedName>
        <fullName evidence="1">Centriole, cilia and spindle-associated protein</fullName>
    </submittedName>
</protein>
<dbReference type="GO" id="GO:0008017">
    <property type="term" value="F:microtubule binding"/>
    <property type="evidence" value="ECO:0007669"/>
    <property type="project" value="TreeGrafter"/>
</dbReference>
<organism evidence="1 2">
    <name type="scientific">Sciurus carolinensis</name>
    <name type="common">Eastern gray squirrel</name>
    <dbReference type="NCBI Taxonomy" id="30640"/>
    <lineage>
        <taxon>Eukaryota</taxon>
        <taxon>Metazoa</taxon>
        <taxon>Chordata</taxon>
        <taxon>Craniata</taxon>
        <taxon>Vertebrata</taxon>
        <taxon>Euteleostomi</taxon>
        <taxon>Mammalia</taxon>
        <taxon>Eutheria</taxon>
        <taxon>Euarchontoglires</taxon>
        <taxon>Glires</taxon>
        <taxon>Rodentia</taxon>
        <taxon>Sciuromorpha</taxon>
        <taxon>Sciuridae</taxon>
        <taxon>Sciurinae</taxon>
        <taxon>Sciurini</taxon>
        <taxon>Sciurus</taxon>
    </lineage>
</organism>
<comment type="caution">
    <text evidence="1">The sequence shown here is derived from an EMBL/GenBank/DDBJ whole genome shotgun (WGS) entry which is preliminary data.</text>
</comment>
<evidence type="ECO:0000313" key="1">
    <source>
        <dbReference type="EMBL" id="MBZ3884581.1"/>
    </source>
</evidence>
<dbReference type="GO" id="GO:0005819">
    <property type="term" value="C:spindle"/>
    <property type="evidence" value="ECO:0007669"/>
    <property type="project" value="TreeGrafter"/>
</dbReference>
<accession>A0AA41T4Q0</accession>
<dbReference type="GO" id="GO:0030424">
    <property type="term" value="C:axon"/>
    <property type="evidence" value="ECO:0007669"/>
    <property type="project" value="TreeGrafter"/>
</dbReference>
<proteinExistence type="predicted"/>
<dbReference type="GO" id="GO:1901673">
    <property type="term" value="P:regulation of mitotic spindle assembly"/>
    <property type="evidence" value="ECO:0007669"/>
    <property type="project" value="TreeGrafter"/>
</dbReference>